<dbReference type="InterPro" id="IPR037004">
    <property type="entry name" value="Exonuc_VII_ssu_sf"/>
</dbReference>
<dbReference type="InterPro" id="IPR003761">
    <property type="entry name" value="Exonuc_VII_S"/>
</dbReference>
<evidence type="ECO:0000256" key="2">
    <source>
        <dbReference type="ARBA" id="ARBA00022490"/>
    </source>
</evidence>
<dbReference type="HAMAP" id="MF_00337">
    <property type="entry name" value="Exonuc_7_S"/>
    <property type="match status" value="1"/>
</dbReference>
<evidence type="ECO:0000256" key="1">
    <source>
        <dbReference type="ARBA" id="ARBA00009998"/>
    </source>
</evidence>
<evidence type="ECO:0000256" key="5">
    <source>
        <dbReference type="ARBA" id="ARBA00022839"/>
    </source>
</evidence>
<dbReference type="SUPFAM" id="SSF116842">
    <property type="entry name" value="XseB-like"/>
    <property type="match status" value="1"/>
</dbReference>
<dbReference type="Gene3D" id="1.10.287.1040">
    <property type="entry name" value="Exonuclease VII, small subunit"/>
    <property type="match status" value="1"/>
</dbReference>
<dbReference type="PANTHER" id="PTHR34137:SF1">
    <property type="entry name" value="EXODEOXYRIBONUCLEASE 7 SMALL SUBUNIT"/>
    <property type="match status" value="1"/>
</dbReference>
<comment type="similarity">
    <text evidence="1 6">Belongs to the XseB family.</text>
</comment>
<evidence type="ECO:0000313" key="8">
    <source>
        <dbReference type="Proteomes" id="UP001482513"/>
    </source>
</evidence>
<organism evidence="7 8">
    <name type="scientific">Leptolyngbya subtilissima DQ-A4</name>
    <dbReference type="NCBI Taxonomy" id="2933933"/>
    <lineage>
        <taxon>Bacteria</taxon>
        <taxon>Bacillati</taxon>
        <taxon>Cyanobacteriota</taxon>
        <taxon>Cyanophyceae</taxon>
        <taxon>Leptolyngbyales</taxon>
        <taxon>Leptolyngbyaceae</taxon>
        <taxon>Leptolyngbya group</taxon>
        <taxon>Leptolyngbya</taxon>
    </lineage>
</organism>
<keyword evidence="8" id="KW-1185">Reference proteome</keyword>
<dbReference type="GO" id="GO:0008855">
    <property type="term" value="F:exodeoxyribonuclease VII activity"/>
    <property type="evidence" value="ECO:0007669"/>
    <property type="project" value="UniProtKB-EC"/>
</dbReference>
<dbReference type="Pfam" id="PF02609">
    <property type="entry name" value="Exonuc_VII_S"/>
    <property type="match status" value="1"/>
</dbReference>
<dbReference type="EMBL" id="JAMPKX010000003">
    <property type="protein sequence ID" value="MEP0947105.1"/>
    <property type="molecule type" value="Genomic_DNA"/>
</dbReference>
<evidence type="ECO:0000256" key="4">
    <source>
        <dbReference type="ARBA" id="ARBA00022801"/>
    </source>
</evidence>
<accession>A0ABV0K3P7</accession>
<proteinExistence type="inferred from homology"/>
<name>A0ABV0K3P7_9CYAN</name>
<sequence>MPKKAADTWSYETTVATVEGIIADLESGSLPLAAVLSQFEQAVQALQQCETYLNEKQQQVDLLIETLADH</sequence>
<dbReference type="PIRSF" id="PIRSF006488">
    <property type="entry name" value="Exonuc_VII_S"/>
    <property type="match status" value="1"/>
</dbReference>
<gene>
    <name evidence="6 7" type="primary">xseB</name>
    <name evidence="7" type="ORF">NC992_09505</name>
</gene>
<dbReference type="EC" id="3.1.11.6" evidence="6"/>
<dbReference type="NCBIfam" id="TIGR01280">
    <property type="entry name" value="xseB"/>
    <property type="match status" value="1"/>
</dbReference>
<dbReference type="PANTHER" id="PTHR34137">
    <property type="entry name" value="EXODEOXYRIBONUCLEASE 7 SMALL SUBUNIT"/>
    <property type="match status" value="1"/>
</dbReference>
<comment type="caution">
    <text evidence="7">The sequence shown here is derived from an EMBL/GenBank/DDBJ whole genome shotgun (WGS) entry which is preliminary data.</text>
</comment>
<evidence type="ECO:0000256" key="3">
    <source>
        <dbReference type="ARBA" id="ARBA00022722"/>
    </source>
</evidence>
<comment type="subcellular location">
    <subcellularLocation>
        <location evidence="6">Cytoplasm</location>
    </subcellularLocation>
</comment>
<comment type="function">
    <text evidence="6">Bidirectionally degrades single-stranded DNA into large acid-insoluble oligonucleotides, which are then degraded further into small acid-soluble oligonucleotides.</text>
</comment>
<keyword evidence="4 6" id="KW-0378">Hydrolase</keyword>
<dbReference type="Proteomes" id="UP001482513">
    <property type="component" value="Unassembled WGS sequence"/>
</dbReference>
<keyword evidence="2 6" id="KW-0963">Cytoplasm</keyword>
<evidence type="ECO:0000313" key="7">
    <source>
        <dbReference type="EMBL" id="MEP0947105.1"/>
    </source>
</evidence>
<evidence type="ECO:0000256" key="6">
    <source>
        <dbReference type="HAMAP-Rule" id="MF_00337"/>
    </source>
</evidence>
<keyword evidence="3 6" id="KW-0540">Nuclease</keyword>
<comment type="catalytic activity">
    <reaction evidence="6">
        <text>Exonucleolytic cleavage in either 5'- to 3'- or 3'- to 5'-direction to yield nucleoside 5'-phosphates.</text>
        <dbReference type="EC" id="3.1.11.6"/>
    </reaction>
</comment>
<keyword evidence="5 6" id="KW-0269">Exonuclease</keyword>
<dbReference type="RefSeq" id="WP_190701296.1">
    <property type="nucleotide sequence ID" value="NZ_JAMPKX010000003.1"/>
</dbReference>
<comment type="subunit">
    <text evidence="6">Heterooligomer composed of large and small subunits.</text>
</comment>
<protein>
    <recommendedName>
        <fullName evidence="6">Exodeoxyribonuclease 7 small subunit</fullName>
        <ecNumber evidence="6">3.1.11.6</ecNumber>
    </recommendedName>
    <alternativeName>
        <fullName evidence="6">Exodeoxyribonuclease VII small subunit</fullName>
        <shortName evidence="6">Exonuclease VII small subunit</shortName>
    </alternativeName>
</protein>
<reference evidence="7 8" key="1">
    <citation type="submission" date="2022-04" db="EMBL/GenBank/DDBJ databases">
        <title>Positive selection, recombination, and allopatry shape intraspecific diversity of widespread and dominant cyanobacteria.</title>
        <authorList>
            <person name="Wei J."/>
            <person name="Shu W."/>
            <person name="Hu C."/>
        </authorList>
    </citation>
    <scope>NUCLEOTIDE SEQUENCE [LARGE SCALE GENOMIC DNA]</scope>
    <source>
        <strain evidence="7 8">DQ-A4</strain>
    </source>
</reference>